<keyword evidence="3" id="KW-1185">Reference proteome</keyword>
<dbReference type="AlphaFoldDB" id="A0A6A7BWH2"/>
<evidence type="ECO:0000313" key="3">
    <source>
        <dbReference type="Proteomes" id="UP000799421"/>
    </source>
</evidence>
<dbReference type="EMBL" id="MU005994">
    <property type="protein sequence ID" value="KAF2859327.1"/>
    <property type="molecule type" value="Genomic_DNA"/>
</dbReference>
<feature type="chain" id="PRO_5025670740" description="Ecp2 effector protein domain-containing protein" evidence="1">
    <location>
        <begin position="20"/>
        <end position="171"/>
    </location>
</feature>
<dbReference type="Proteomes" id="UP000799421">
    <property type="component" value="Unassembled WGS sequence"/>
</dbReference>
<organism evidence="2 3">
    <name type="scientific">Piedraia hortae CBS 480.64</name>
    <dbReference type="NCBI Taxonomy" id="1314780"/>
    <lineage>
        <taxon>Eukaryota</taxon>
        <taxon>Fungi</taxon>
        <taxon>Dikarya</taxon>
        <taxon>Ascomycota</taxon>
        <taxon>Pezizomycotina</taxon>
        <taxon>Dothideomycetes</taxon>
        <taxon>Dothideomycetidae</taxon>
        <taxon>Capnodiales</taxon>
        <taxon>Piedraiaceae</taxon>
        <taxon>Piedraia</taxon>
    </lineage>
</organism>
<evidence type="ECO:0000313" key="2">
    <source>
        <dbReference type="EMBL" id="KAF2859327.1"/>
    </source>
</evidence>
<evidence type="ECO:0000256" key="1">
    <source>
        <dbReference type="SAM" id="SignalP"/>
    </source>
</evidence>
<sequence>MSPATVLTTVLFFLTLTHASIIISPLTAELLPEKYSIQFTQHFTENISDGPSDTPYTCVLEWPLSSKPPTCYTTCQGYARARITPGTFNGIEDFSIDVWQDYRGIAYWHNVHGTVEVKVGILGAGYFCDGDRCEIKGKGFDTGDSTIFGDDGYAPELAERDDVPYPGILVC</sequence>
<feature type="signal peptide" evidence="1">
    <location>
        <begin position="1"/>
        <end position="19"/>
    </location>
</feature>
<accession>A0A6A7BWH2</accession>
<gene>
    <name evidence="2" type="ORF">K470DRAFT_258955</name>
</gene>
<evidence type="ECO:0008006" key="4">
    <source>
        <dbReference type="Google" id="ProtNLM"/>
    </source>
</evidence>
<proteinExistence type="predicted"/>
<protein>
    <recommendedName>
        <fullName evidence="4">Ecp2 effector protein domain-containing protein</fullName>
    </recommendedName>
</protein>
<reference evidence="2" key="1">
    <citation type="journal article" date="2020" name="Stud. Mycol.">
        <title>101 Dothideomycetes genomes: a test case for predicting lifestyles and emergence of pathogens.</title>
        <authorList>
            <person name="Haridas S."/>
            <person name="Albert R."/>
            <person name="Binder M."/>
            <person name="Bloem J."/>
            <person name="Labutti K."/>
            <person name="Salamov A."/>
            <person name="Andreopoulos B."/>
            <person name="Baker S."/>
            <person name="Barry K."/>
            <person name="Bills G."/>
            <person name="Bluhm B."/>
            <person name="Cannon C."/>
            <person name="Castanera R."/>
            <person name="Culley D."/>
            <person name="Daum C."/>
            <person name="Ezra D."/>
            <person name="Gonzalez J."/>
            <person name="Henrissat B."/>
            <person name="Kuo A."/>
            <person name="Liang C."/>
            <person name="Lipzen A."/>
            <person name="Lutzoni F."/>
            <person name="Magnuson J."/>
            <person name="Mondo S."/>
            <person name="Nolan M."/>
            <person name="Ohm R."/>
            <person name="Pangilinan J."/>
            <person name="Park H.-J."/>
            <person name="Ramirez L."/>
            <person name="Alfaro M."/>
            <person name="Sun H."/>
            <person name="Tritt A."/>
            <person name="Yoshinaga Y."/>
            <person name="Zwiers L.-H."/>
            <person name="Turgeon B."/>
            <person name="Goodwin S."/>
            <person name="Spatafora J."/>
            <person name="Crous P."/>
            <person name="Grigoriev I."/>
        </authorList>
    </citation>
    <scope>NUCLEOTIDE SEQUENCE</scope>
    <source>
        <strain evidence="2">CBS 480.64</strain>
    </source>
</reference>
<keyword evidence="1" id="KW-0732">Signal</keyword>
<name>A0A6A7BWH2_9PEZI</name>